<accession>A0A4Z2HJU4</accession>
<name>A0A4Z2HJU4_9TELE</name>
<evidence type="ECO:0000313" key="1">
    <source>
        <dbReference type="EMBL" id="TNN66088.1"/>
    </source>
</evidence>
<evidence type="ECO:0000313" key="2">
    <source>
        <dbReference type="Proteomes" id="UP000314294"/>
    </source>
</evidence>
<comment type="caution">
    <text evidence="1">The sequence shown here is derived from an EMBL/GenBank/DDBJ whole genome shotgun (WGS) entry which is preliminary data.</text>
</comment>
<sequence>MASALSWKQKSVRSKDPDAWAKIGKHHQLESQSTALIMPIMQIRSVFGVGSIRTDPFATALGAGAGFNPHCDATALPPHSRVLSR</sequence>
<dbReference type="AlphaFoldDB" id="A0A4Z2HJU4"/>
<dbReference type="Proteomes" id="UP000314294">
    <property type="component" value="Unassembled WGS sequence"/>
</dbReference>
<proteinExistence type="predicted"/>
<dbReference type="EMBL" id="SRLO01000225">
    <property type="protein sequence ID" value="TNN66088.1"/>
    <property type="molecule type" value="Genomic_DNA"/>
</dbReference>
<protein>
    <submittedName>
        <fullName evidence="1">Uncharacterized protein</fullName>
    </submittedName>
</protein>
<reference evidence="1 2" key="1">
    <citation type="submission" date="2019-03" db="EMBL/GenBank/DDBJ databases">
        <title>First draft genome of Liparis tanakae, snailfish: a comprehensive survey of snailfish specific genes.</title>
        <authorList>
            <person name="Kim W."/>
            <person name="Song I."/>
            <person name="Jeong J.-H."/>
            <person name="Kim D."/>
            <person name="Kim S."/>
            <person name="Ryu S."/>
            <person name="Song J.Y."/>
            <person name="Lee S.K."/>
        </authorList>
    </citation>
    <scope>NUCLEOTIDE SEQUENCE [LARGE SCALE GENOMIC DNA]</scope>
    <source>
        <tissue evidence="1">Muscle</tissue>
    </source>
</reference>
<gene>
    <name evidence="1" type="ORF">EYF80_023716</name>
</gene>
<keyword evidence="2" id="KW-1185">Reference proteome</keyword>
<organism evidence="1 2">
    <name type="scientific">Liparis tanakae</name>
    <name type="common">Tanaka's snailfish</name>
    <dbReference type="NCBI Taxonomy" id="230148"/>
    <lineage>
        <taxon>Eukaryota</taxon>
        <taxon>Metazoa</taxon>
        <taxon>Chordata</taxon>
        <taxon>Craniata</taxon>
        <taxon>Vertebrata</taxon>
        <taxon>Euteleostomi</taxon>
        <taxon>Actinopterygii</taxon>
        <taxon>Neopterygii</taxon>
        <taxon>Teleostei</taxon>
        <taxon>Neoteleostei</taxon>
        <taxon>Acanthomorphata</taxon>
        <taxon>Eupercaria</taxon>
        <taxon>Perciformes</taxon>
        <taxon>Cottioidei</taxon>
        <taxon>Cottales</taxon>
        <taxon>Liparidae</taxon>
        <taxon>Liparis</taxon>
    </lineage>
</organism>